<dbReference type="AlphaFoldDB" id="A0A1V4DK97"/>
<dbReference type="SUPFAM" id="SSF102198">
    <property type="entry name" value="Putative cyclase"/>
    <property type="match status" value="1"/>
</dbReference>
<reference evidence="1 2" key="1">
    <citation type="submission" date="2017-02" db="EMBL/GenBank/DDBJ databases">
        <title>Vagococcus cremeus sp. nov., isolated from the small intestine of a marten, Martes flavigula.</title>
        <authorList>
            <person name="Tak E.J."/>
            <person name="Bae J.-W."/>
        </authorList>
    </citation>
    <scope>NUCLEOTIDE SEQUENCE [LARGE SCALE GENOMIC DNA]</scope>
    <source>
        <strain evidence="1 2">D7T301</strain>
    </source>
</reference>
<dbReference type="InterPro" id="IPR037175">
    <property type="entry name" value="KFase_sf"/>
</dbReference>
<sequence>MDTINQLKQREWVDLTHTLSKSIPYFSAFSPMKEKTLFTIKEDGFYAKEYTLATQYGTHIDPPGHFSEGSGLLDVLTLKDGILPLYVIHKEKEVEKNSDYELTVKDIQHFENENGKIEAGSFVAFSSGWSKKWEDHEAYYNKDDKGQAHTPGWSIEALKFLHEKRNVRAIGHETLDTDSGKAFFENQALLGELYWLSTGNFQVEALSNLSNVPSSGSAIVIGIPKIEESPGFSVRAFAII</sequence>
<organism evidence="1 2">
    <name type="scientific">Vagococcus martis</name>
    <dbReference type="NCBI Taxonomy" id="1768210"/>
    <lineage>
        <taxon>Bacteria</taxon>
        <taxon>Bacillati</taxon>
        <taxon>Bacillota</taxon>
        <taxon>Bacilli</taxon>
        <taxon>Lactobacillales</taxon>
        <taxon>Enterococcaceae</taxon>
        <taxon>Vagococcus</taxon>
    </lineage>
</organism>
<keyword evidence="2" id="KW-1185">Reference proteome</keyword>
<dbReference type="InterPro" id="IPR007325">
    <property type="entry name" value="KFase/CYL"/>
</dbReference>
<evidence type="ECO:0000313" key="2">
    <source>
        <dbReference type="Proteomes" id="UP000189970"/>
    </source>
</evidence>
<dbReference type="Proteomes" id="UP000189970">
    <property type="component" value="Unassembled WGS sequence"/>
</dbReference>
<dbReference type="Gene3D" id="3.50.30.50">
    <property type="entry name" value="Putative cyclase"/>
    <property type="match status" value="1"/>
</dbReference>
<dbReference type="EMBL" id="MVAB01000001">
    <property type="protein sequence ID" value="OPF88938.1"/>
    <property type="molecule type" value="Genomic_DNA"/>
</dbReference>
<comment type="caution">
    <text evidence="1">The sequence shown here is derived from an EMBL/GenBank/DDBJ whole genome shotgun (WGS) entry which is preliminary data.</text>
</comment>
<proteinExistence type="predicted"/>
<dbReference type="Pfam" id="PF04199">
    <property type="entry name" value="Cyclase"/>
    <property type="match status" value="1"/>
</dbReference>
<evidence type="ECO:0000313" key="1">
    <source>
        <dbReference type="EMBL" id="OPF88938.1"/>
    </source>
</evidence>
<name>A0A1V4DK97_9ENTE</name>
<dbReference type="PANTHER" id="PTHR31118:SF12">
    <property type="entry name" value="CYCLASE-LIKE PROTEIN 2"/>
    <property type="match status" value="1"/>
</dbReference>
<gene>
    <name evidence="1" type="ORF">BW731_10995</name>
</gene>
<dbReference type="GO" id="GO:0019441">
    <property type="term" value="P:L-tryptophan catabolic process to kynurenine"/>
    <property type="evidence" value="ECO:0007669"/>
    <property type="project" value="InterPro"/>
</dbReference>
<protein>
    <submittedName>
        <fullName evidence="1">Cyclase</fullName>
    </submittedName>
</protein>
<accession>A0A1V4DK97</accession>
<dbReference type="PANTHER" id="PTHR31118">
    <property type="entry name" value="CYCLASE-LIKE PROTEIN 2"/>
    <property type="match status" value="1"/>
</dbReference>
<dbReference type="GO" id="GO:0004061">
    <property type="term" value="F:arylformamidase activity"/>
    <property type="evidence" value="ECO:0007669"/>
    <property type="project" value="InterPro"/>
</dbReference>